<name>A0ABT1YIT0_9BACL</name>
<organism evidence="4 5">
    <name type="scientific">Paenibacillus radicis</name>
    <name type="common">ex Xue et al. 2023</name>
    <dbReference type="NCBI Taxonomy" id="2972489"/>
    <lineage>
        <taxon>Bacteria</taxon>
        <taxon>Bacillati</taxon>
        <taxon>Bacillota</taxon>
        <taxon>Bacilli</taxon>
        <taxon>Bacillales</taxon>
        <taxon>Paenibacillaceae</taxon>
        <taxon>Paenibacillus</taxon>
    </lineage>
</organism>
<dbReference type="PANTHER" id="PTHR43877:SF2">
    <property type="entry name" value="AMINOALKYLPHOSPHONATE N-ACETYLTRANSFERASE-RELATED"/>
    <property type="match status" value="1"/>
</dbReference>
<dbReference type="Gene3D" id="3.40.630.30">
    <property type="match status" value="1"/>
</dbReference>
<dbReference type="SUPFAM" id="SSF55729">
    <property type="entry name" value="Acyl-CoA N-acyltransferases (Nat)"/>
    <property type="match status" value="1"/>
</dbReference>
<dbReference type="PANTHER" id="PTHR43877">
    <property type="entry name" value="AMINOALKYLPHOSPHONATE N-ACETYLTRANSFERASE-RELATED-RELATED"/>
    <property type="match status" value="1"/>
</dbReference>
<evidence type="ECO:0000256" key="2">
    <source>
        <dbReference type="ARBA" id="ARBA00023315"/>
    </source>
</evidence>
<evidence type="ECO:0000256" key="1">
    <source>
        <dbReference type="ARBA" id="ARBA00022679"/>
    </source>
</evidence>
<reference evidence="4 5" key="1">
    <citation type="submission" date="2022-08" db="EMBL/GenBank/DDBJ databases">
        <title>Paenibacillus endoradicis sp. nov., Paenibacillus radicibacter sp. nov and Paenibacillus pararadicis sp. nov., three cold-adapted plant growth-promoting bacteria isolated from root of Larix gmelinii in Great Khingan.</title>
        <authorList>
            <person name="Xue H."/>
        </authorList>
    </citation>
    <scope>NUCLEOTIDE SEQUENCE [LARGE SCALE GENOMIC DNA]</scope>
    <source>
        <strain evidence="4 5">N5-1-1-5</strain>
    </source>
</reference>
<dbReference type="EMBL" id="JANQBD010000012">
    <property type="protein sequence ID" value="MCR8633077.1"/>
    <property type="molecule type" value="Genomic_DNA"/>
</dbReference>
<comment type="caution">
    <text evidence="4">The sequence shown here is derived from an EMBL/GenBank/DDBJ whole genome shotgun (WGS) entry which is preliminary data.</text>
</comment>
<dbReference type="InterPro" id="IPR050832">
    <property type="entry name" value="Bact_Acetyltransf"/>
</dbReference>
<dbReference type="InterPro" id="IPR000182">
    <property type="entry name" value="GNAT_dom"/>
</dbReference>
<feature type="domain" description="N-acetyltransferase" evidence="3">
    <location>
        <begin position="24"/>
        <end position="177"/>
    </location>
</feature>
<dbReference type="PROSITE" id="PS51186">
    <property type="entry name" value="GNAT"/>
    <property type="match status" value="1"/>
</dbReference>
<keyword evidence="5" id="KW-1185">Reference proteome</keyword>
<accession>A0ABT1YIT0</accession>
<proteinExistence type="predicted"/>
<keyword evidence="1" id="KW-0808">Transferase</keyword>
<evidence type="ECO:0000313" key="4">
    <source>
        <dbReference type="EMBL" id="MCR8633077.1"/>
    </source>
</evidence>
<evidence type="ECO:0000313" key="5">
    <source>
        <dbReference type="Proteomes" id="UP001300012"/>
    </source>
</evidence>
<keyword evidence="2" id="KW-0012">Acyltransferase</keyword>
<dbReference type="CDD" id="cd04301">
    <property type="entry name" value="NAT_SF"/>
    <property type="match status" value="1"/>
</dbReference>
<dbReference type="Proteomes" id="UP001300012">
    <property type="component" value="Unassembled WGS sequence"/>
</dbReference>
<dbReference type="RefSeq" id="WP_258214648.1">
    <property type="nucleotide sequence ID" value="NZ_JANQBD010000012.1"/>
</dbReference>
<sequence>MRSIRLHAVKVPPKTPYRKGDFVFSYRDLKKEDLDVIAAFPENRAESFYMYPKGTFPLNPLQLFEVSKTRYLPTVIEYDKEIVGYSNLYIEEDHYWLGNVIISSKFRGRGAGRYLVNVLLERAKNELQAKELRLVCHNVNTKALLLYNKLGFKPYEIKCVTDFDNNEIAGIKMTKSI</sequence>
<dbReference type="InterPro" id="IPR016181">
    <property type="entry name" value="Acyl_CoA_acyltransferase"/>
</dbReference>
<dbReference type="Pfam" id="PF00583">
    <property type="entry name" value="Acetyltransf_1"/>
    <property type="match status" value="1"/>
</dbReference>
<protein>
    <submittedName>
        <fullName evidence="4">GNAT family N-acetyltransferase</fullName>
    </submittedName>
</protein>
<gene>
    <name evidence="4" type="ORF">NV381_17900</name>
</gene>
<evidence type="ECO:0000259" key="3">
    <source>
        <dbReference type="PROSITE" id="PS51186"/>
    </source>
</evidence>